<reference evidence="5 6" key="1">
    <citation type="submission" date="2016-09" db="EMBL/GenBank/DDBJ databases">
        <title>Complete genome of Desulfosporosinus sp. OL.</title>
        <authorList>
            <person name="Mardanov A."/>
            <person name="Beletsky A."/>
            <person name="Panova A."/>
            <person name="Karnachuk O."/>
            <person name="Ravin N."/>
        </authorList>
    </citation>
    <scope>NUCLEOTIDE SEQUENCE [LARGE SCALE GENOMIC DNA]</scope>
    <source>
        <strain evidence="5 6">OL</strain>
    </source>
</reference>
<evidence type="ECO:0000256" key="2">
    <source>
        <dbReference type="ARBA" id="ARBA00022729"/>
    </source>
</evidence>
<dbReference type="PROSITE" id="PS51677">
    <property type="entry name" value="NODB"/>
    <property type="match status" value="1"/>
</dbReference>
<protein>
    <submittedName>
        <fullName evidence="5">Polysaccharide deacetylase family protein</fullName>
    </submittedName>
</protein>
<dbReference type="Gene3D" id="3.20.20.370">
    <property type="entry name" value="Glycoside hydrolase/deacetylase"/>
    <property type="match status" value="1"/>
</dbReference>
<dbReference type="InterPro" id="IPR002509">
    <property type="entry name" value="NODB_dom"/>
</dbReference>
<dbReference type="EMBL" id="MLBF01000013">
    <property type="protein sequence ID" value="OLN31925.1"/>
    <property type="molecule type" value="Genomic_DNA"/>
</dbReference>
<proteinExistence type="predicted"/>
<evidence type="ECO:0000259" key="4">
    <source>
        <dbReference type="PROSITE" id="PS51677"/>
    </source>
</evidence>
<dbReference type="STRING" id="1888891.DSOL_2220"/>
<evidence type="ECO:0000256" key="3">
    <source>
        <dbReference type="SAM" id="Phobius"/>
    </source>
</evidence>
<feature type="transmembrane region" description="Helical" evidence="3">
    <location>
        <begin position="12"/>
        <end position="32"/>
    </location>
</feature>
<comment type="subcellular location">
    <subcellularLocation>
        <location evidence="1">Secreted</location>
    </subcellularLocation>
</comment>
<keyword evidence="2" id="KW-0732">Signal</keyword>
<dbReference type="GO" id="GO:0005975">
    <property type="term" value="P:carbohydrate metabolic process"/>
    <property type="evidence" value="ECO:0007669"/>
    <property type="project" value="InterPro"/>
</dbReference>
<feature type="domain" description="NodB homology" evidence="4">
    <location>
        <begin position="101"/>
        <end position="316"/>
    </location>
</feature>
<dbReference type="Proteomes" id="UP000186102">
    <property type="component" value="Unassembled WGS sequence"/>
</dbReference>
<dbReference type="GO" id="GO:0016810">
    <property type="term" value="F:hydrolase activity, acting on carbon-nitrogen (but not peptide) bonds"/>
    <property type="evidence" value="ECO:0007669"/>
    <property type="project" value="InterPro"/>
</dbReference>
<dbReference type="GO" id="GO:0005576">
    <property type="term" value="C:extracellular region"/>
    <property type="evidence" value="ECO:0007669"/>
    <property type="project" value="UniProtKB-SubCell"/>
</dbReference>
<dbReference type="InterPro" id="IPR051398">
    <property type="entry name" value="Polysacch_Deacetylase"/>
</dbReference>
<dbReference type="SUPFAM" id="SSF88713">
    <property type="entry name" value="Glycoside hydrolase/deacetylase"/>
    <property type="match status" value="1"/>
</dbReference>
<keyword evidence="3" id="KW-0472">Membrane</keyword>
<sequence length="316" mass="36532">MIFKRKFLLRSIVELIVFALLIALLAVIQLVMPLKYTQQIVILTYHRVSDNMPNPWDSRETVTPQQFREHLAFLKDHGFHVMALNDALTTLQDPQKAITPNSVVLTFDDGDRTYAENAVPILRDFQYPSTEFIIGKASLFSKKDYLSWPEIRDLAKDPLITLHSHTFNAHATIQAEGKTYFATDPLYLPREHQMESPSDYQRRILHDFKQEQDLFQKYLGRNDNVIALPYGHAAKSFISLAQESGYSYVLTQDRTQANYHKVDPTHIFRLDVGNRITDTSRLSLLLKGLTSSGPLHGIFWLKVKYNQILFDFSPRF</sequence>
<evidence type="ECO:0000256" key="1">
    <source>
        <dbReference type="ARBA" id="ARBA00004613"/>
    </source>
</evidence>
<keyword evidence="3" id="KW-1133">Transmembrane helix</keyword>
<gene>
    <name evidence="5" type="ORF">DSOL_2220</name>
</gene>
<dbReference type="PANTHER" id="PTHR34216:SF3">
    <property type="entry name" value="POLY-BETA-1,6-N-ACETYL-D-GLUCOSAMINE N-DEACETYLASE"/>
    <property type="match status" value="1"/>
</dbReference>
<comment type="caution">
    <text evidence="5">The sequence shown here is derived from an EMBL/GenBank/DDBJ whole genome shotgun (WGS) entry which is preliminary data.</text>
</comment>
<keyword evidence="3" id="KW-0812">Transmembrane</keyword>
<name>A0A1Q8QXA1_9FIRM</name>
<dbReference type="RefSeq" id="WP_075364852.1">
    <property type="nucleotide sequence ID" value="NZ_MLBF01000013.1"/>
</dbReference>
<dbReference type="OrthoDB" id="9778320at2"/>
<evidence type="ECO:0000313" key="6">
    <source>
        <dbReference type="Proteomes" id="UP000186102"/>
    </source>
</evidence>
<evidence type="ECO:0000313" key="5">
    <source>
        <dbReference type="EMBL" id="OLN31925.1"/>
    </source>
</evidence>
<dbReference type="Pfam" id="PF01522">
    <property type="entry name" value="Polysacc_deac_1"/>
    <property type="match status" value="1"/>
</dbReference>
<organism evidence="5 6">
    <name type="scientific">Desulfosporosinus metallidurans</name>
    <dbReference type="NCBI Taxonomy" id="1888891"/>
    <lineage>
        <taxon>Bacteria</taxon>
        <taxon>Bacillati</taxon>
        <taxon>Bacillota</taxon>
        <taxon>Clostridia</taxon>
        <taxon>Eubacteriales</taxon>
        <taxon>Desulfitobacteriaceae</taxon>
        <taxon>Desulfosporosinus</taxon>
    </lineage>
</organism>
<dbReference type="AlphaFoldDB" id="A0A1Q8QXA1"/>
<keyword evidence="6" id="KW-1185">Reference proteome</keyword>
<accession>A0A1Q8QXA1</accession>
<dbReference type="PANTHER" id="PTHR34216">
    <property type="match status" value="1"/>
</dbReference>
<dbReference type="InterPro" id="IPR011330">
    <property type="entry name" value="Glyco_hydro/deAcase_b/a-brl"/>
</dbReference>